<evidence type="ECO:0000256" key="1">
    <source>
        <dbReference type="ARBA" id="ARBA00005820"/>
    </source>
</evidence>
<dbReference type="InterPro" id="IPR051677">
    <property type="entry name" value="AfsR-DnrI-RedD_regulator"/>
</dbReference>
<dbReference type="SUPFAM" id="SSF46894">
    <property type="entry name" value="C-terminal effector domain of the bipartite response regulators"/>
    <property type="match status" value="1"/>
</dbReference>
<dbReference type="SMART" id="SM01043">
    <property type="entry name" value="BTAD"/>
    <property type="match status" value="1"/>
</dbReference>
<dbReference type="InterPro" id="IPR036388">
    <property type="entry name" value="WH-like_DNA-bd_sf"/>
</dbReference>
<proteinExistence type="inferred from homology"/>
<dbReference type="PRINTS" id="PR00364">
    <property type="entry name" value="DISEASERSIST"/>
</dbReference>
<comment type="caution">
    <text evidence="8">The sequence shown here is derived from an EMBL/GenBank/DDBJ whole genome shotgun (WGS) entry which is preliminary data.</text>
</comment>
<dbReference type="PROSITE" id="PS51755">
    <property type="entry name" value="OMPR_PHOB"/>
    <property type="match status" value="1"/>
</dbReference>
<dbReference type="InterPro" id="IPR019734">
    <property type="entry name" value="TPR_rpt"/>
</dbReference>
<dbReference type="PANTHER" id="PTHR35807">
    <property type="entry name" value="TRANSCRIPTIONAL REGULATOR REDD-RELATED"/>
    <property type="match status" value="1"/>
</dbReference>
<dbReference type="InterPro" id="IPR011990">
    <property type="entry name" value="TPR-like_helical_dom_sf"/>
</dbReference>
<evidence type="ECO:0000256" key="6">
    <source>
        <dbReference type="PROSITE-ProRule" id="PRU01091"/>
    </source>
</evidence>
<dbReference type="InterPro" id="IPR005158">
    <property type="entry name" value="BTAD"/>
</dbReference>
<evidence type="ECO:0000256" key="3">
    <source>
        <dbReference type="ARBA" id="ARBA00023125"/>
    </source>
</evidence>
<dbReference type="Gene3D" id="3.40.50.300">
    <property type="entry name" value="P-loop containing nucleotide triphosphate hydrolases"/>
    <property type="match status" value="1"/>
</dbReference>
<evidence type="ECO:0000259" key="7">
    <source>
        <dbReference type="PROSITE" id="PS51755"/>
    </source>
</evidence>
<dbReference type="EMBL" id="JBHTCG010000023">
    <property type="protein sequence ID" value="MFC7385977.1"/>
    <property type="molecule type" value="Genomic_DNA"/>
</dbReference>
<dbReference type="Gene3D" id="1.10.10.10">
    <property type="entry name" value="Winged helix-like DNA-binding domain superfamily/Winged helix DNA-binding domain"/>
    <property type="match status" value="1"/>
</dbReference>
<comment type="similarity">
    <text evidence="1">Belongs to the AfsR/DnrI/RedD regulatory family.</text>
</comment>
<dbReference type="PROSITE" id="PS50005">
    <property type="entry name" value="TPR"/>
    <property type="match status" value="1"/>
</dbReference>
<dbReference type="PANTHER" id="PTHR35807:SF1">
    <property type="entry name" value="TRANSCRIPTIONAL REGULATOR REDD"/>
    <property type="match status" value="1"/>
</dbReference>
<dbReference type="SUPFAM" id="SSF48452">
    <property type="entry name" value="TPR-like"/>
    <property type="match status" value="3"/>
</dbReference>
<evidence type="ECO:0000313" key="9">
    <source>
        <dbReference type="Proteomes" id="UP001596496"/>
    </source>
</evidence>
<evidence type="ECO:0000256" key="5">
    <source>
        <dbReference type="PROSITE-ProRule" id="PRU00339"/>
    </source>
</evidence>
<protein>
    <submittedName>
        <fullName evidence="8">BTAD domain-containing putative transcriptional regulator</fullName>
    </submittedName>
</protein>
<dbReference type="RefSeq" id="WP_380829803.1">
    <property type="nucleotide sequence ID" value="NZ_JBHTCG010000023.1"/>
</dbReference>
<gene>
    <name evidence="8" type="ORF">ACFQSB_27475</name>
</gene>
<dbReference type="Pfam" id="PF00931">
    <property type="entry name" value="NB-ARC"/>
    <property type="match status" value="1"/>
</dbReference>
<dbReference type="Pfam" id="PF03704">
    <property type="entry name" value="BTAD"/>
    <property type="match status" value="1"/>
</dbReference>
<dbReference type="InterPro" id="IPR016032">
    <property type="entry name" value="Sig_transdc_resp-reg_C-effctor"/>
</dbReference>
<accession>A0ABW2PAA4</accession>
<keyword evidence="4" id="KW-0804">Transcription</keyword>
<dbReference type="SMART" id="SM00028">
    <property type="entry name" value="TPR"/>
    <property type="match status" value="5"/>
</dbReference>
<reference evidence="9" key="1">
    <citation type="journal article" date="2019" name="Int. J. Syst. Evol. Microbiol.">
        <title>The Global Catalogue of Microorganisms (GCM) 10K type strain sequencing project: providing services to taxonomists for standard genome sequencing and annotation.</title>
        <authorList>
            <consortium name="The Broad Institute Genomics Platform"/>
            <consortium name="The Broad Institute Genome Sequencing Center for Infectious Disease"/>
            <person name="Wu L."/>
            <person name="Ma J."/>
        </authorList>
    </citation>
    <scope>NUCLEOTIDE SEQUENCE [LARGE SCALE GENOMIC DNA]</scope>
    <source>
        <strain evidence="9">CECT 7649</strain>
    </source>
</reference>
<dbReference type="InterPro" id="IPR001867">
    <property type="entry name" value="OmpR/PhoB-type_DNA-bd"/>
</dbReference>
<organism evidence="8 9">
    <name type="scientific">Sphaerisporangium rhizosphaerae</name>
    <dbReference type="NCBI Taxonomy" id="2269375"/>
    <lineage>
        <taxon>Bacteria</taxon>
        <taxon>Bacillati</taxon>
        <taxon>Actinomycetota</taxon>
        <taxon>Actinomycetes</taxon>
        <taxon>Streptosporangiales</taxon>
        <taxon>Streptosporangiaceae</taxon>
        <taxon>Sphaerisporangium</taxon>
    </lineage>
</organism>
<evidence type="ECO:0000256" key="2">
    <source>
        <dbReference type="ARBA" id="ARBA00023015"/>
    </source>
</evidence>
<dbReference type="Proteomes" id="UP001596496">
    <property type="component" value="Unassembled WGS sequence"/>
</dbReference>
<name>A0ABW2PAA4_9ACTN</name>
<evidence type="ECO:0000313" key="8">
    <source>
        <dbReference type="EMBL" id="MFC7385977.1"/>
    </source>
</evidence>
<dbReference type="CDD" id="cd15831">
    <property type="entry name" value="BTAD"/>
    <property type="match status" value="1"/>
</dbReference>
<dbReference type="SMART" id="SM00862">
    <property type="entry name" value="Trans_reg_C"/>
    <property type="match status" value="1"/>
</dbReference>
<feature type="DNA-binding region" description="OmpR/PhoB-type" evidence="6">
    <location>
        <begin position="1"/>
        <end position="93"/>
    </location>
</feature>
<keyword evidence="9" id="KW-1185">Reference proteome</keyword>
<keyword evidence="5" id="KW-0802">TPR repeat</keyword>
<dbReference type="Gene3D" id="1.25.40.10">
    <property type="entry name" value="Tetratricopeptide repeat domain"/>
    <property type="match status" value="2"/>
</dbReference>
<feature type="domain" description="OmpR/PhoB-type" evidence="7">
    <location>
        <begin position="1"/>
        <end position="93"/>
    </location>
</feature>
<keyword evidence="3 6" id="KW-0238">DNA-binding</keyword>
<keyword evidence="2" id="KW-0805">Transcription regulation</keyword>
<dbReference type="SUPFAM" id="SSF52540">
    <property type="entry name" value="P-loop containing nucleoside triphosphate hydrolases"/>
    <property type="match status" value="1"/>
</dbReference>
<sequence length="1001" mass="109272">MEFRILGPLEVVEGTERLDVGGTRQRITLANLLLDPNRVVTVDRLAEAIYGIALPPTARSQVQICISSLRRLFAAYGGADLITTQSRGYMIRVDEGRLDAQRFEALTLRARRARDAGDADQAVLAYREALALWRSEEALDGIESRPVQSAASRLTEERMTTNEDCLQLELDLGRHEQLIGELTQLVDRYPLRERLRGQLMLALYRADRRAEALQVYRLARQTMIEELGIEPNEQLQRLEHAILTADSSLDPPGKAAVISAEAPRAPSVTAVPFLLPSAIADFTGRRKQIDAIERELAIAEEDPTRFAVPIIIVAGKGGIGKTTVAVHAAHTVAGRYPDGRLFADLHGGGSRQVSPMHVLERFLRALGVPGSAMPESLEERAEMYRALLADRRTLVVLDDASGESQVLPLLPGTRTSAVIISSRSRLAGLAGALHVDIGVFDTDQSIEMLERIAGAERVRSEIESARALAELCGHLPLALRIAGARLAARPHWRIEQLVGRLADETRRLDELNHGDMGIRASLSLTYESVGEQARRLFRRLAILDSGVFSVWTGAALMDVPFFDAEELFDELADAQLIEATGGHGPYSAYRFHDLVRVYARECLAAEETSAERKAALGRALGGLLFLAEAAHRRAYGGDYVQIHSDAERWALPDKLTGALVADPFAWYEAERTLLVSGIRQAAHAGFIDLTWDLAVSAVTLFESRMYLDDWRETHAIALAATLQAGDVRGQAAMLYSQGTLKLTERRLAEASLDYEKALRLFAEVGDDTGTALVLQVMSLLDRVGGRFEQAMARARQALEIFTGTGDQVAAAYVLHNMAQVRMESGDSAGGESAGELLDQALDLSRQGGSRRVEAQVLHRMGHAHLASHEPDKAVEVFETALTMVRELGDTSGETYILNGLGVARLRQGEAAAAEDALHESVRLAVSTGDLLAEGRSLLALGEVAIARHDGERAVALCERALDIFRSISTPTFEERAVRLLEEARGMLAPAERMGETGELVG</sequence>
<feature type="repeat" description="TPR" evidence="5">
    <location>
        <begin position="854"/>
        <end position="887"/>
    </location>
</feature>
<dbReference type="InterPro" id="IPR002182">
    <property type="entry name" value="NB-ARC"/>
</dbReference>
<evidence type="ECO:0000256" key="4">
    <source>
        <dbReference type="ARBA" id="ARBA00023163"/>
    </source>
</evidence>
<dbReference type="InterPro" id="IPR027417">
    <property type="entry name" value="P-loop_NTPase"/>
</dbReference>